<dbReference type="Proteomes" id="UP000001396">
    <property type="component" value="Unassembled WGS sequence"/>
</dbReference>
<dbReference type="InterPro" id="IPR036426">
    <property type="entry name" value="Bulb-type_lectin_dom_sf"/>
</dbReference>
<keyword evidence="3" id="KW-1185">Reference proteome</keyword>
<feature type="region of interest" description="Disordered" evidence="1">
    <location>
        <begin position="1"/>
        <end position="24"/>
    </location>
</feature>
<name>D3BDA1_HETP5</name>
<dbReference type="RefSeq" id="XP_020432665.1">
    <property type="nucleotide sequence ID" value="XM_020577338.1"/>
</dbReference>
<evidence type="ECO:0000313" key="2">
    <source>
        <dbReference type="EMBL" id="EFA80545.1"/>
    </source>
</evidence>
<feature type="compositionally biased region" description="Basic and acidic residues" evidence="1">
    <location>
        <begin position="1"/>
        <end position="11"/>
    </location>
</feature>
<comment type="caution">
    <text evidence="2">The sequence shown here is derived from an EMBL/GenBank/DDBJ whole genome shotgun (WGS) entry which is preliminary data.</text>
</comment>
<evidence type="ECO:0000313" key="3">
    <source>
        <dbReference type="Proteomes" id="UP000001396"/>
    </source>
</evidence>
<dbReference type="AlphaFoldDB" id="D3BDA1"/>
<accession>D3BDA1</accession>
<dbReference type="Gene3D" id="2.90.10.10">
    <property type="entry name" value="Bulb-type lectin domain"/>
    <property type="match status" value="1"/>
</dbReference>
<protein>
    <submittedName>
        <fullName evidence="2">Uncharacterized protein</fullName>
    </submittedName>
</protein>
<dbReference type="GeneID" id="31361964"/>
<dbReference type="InParanoid" id="D3BDA1"/>
<organism evidence="2 3">
    <name type="scientific">Heterostelium pallidum (strain ATCC 26659 / Pp 5 / PN500)</name>
    <name type="common">Cellular slime mold</name>
    <name type="synonym">Polysphondylium pallidum</name>
    <dbReference type="NCBI Taxonomy" id="670386"/>
    <lineage>
        <taxon>Eukaryota</taxon>
        <taxon>Amoebozoa</taxon>
        <taxon>Evosea</taxon>
        <taxon>Eumycetozoa</taxon>
        <taxon>Dictyostelia</taxon>
        <taxon>Acytosteliales</taxon>
        <taxon>Acytosteliaceae</taxon>
        <taxon>Heterostelium</taxon>
    </lineage>
</organism>
<proteinExistence type="predicted"/>
<sequence length="244" mass="26911">MTTKIQEEAIKEPLASDNTQYQNQPYSTGVISTLGYQTTTSYPYNTGQTTLTTNAYDYTGGQQYMTTGYNNGQISGNIYGNVGNNGYPYDGQYTSTGNLYGNNDGGIYQTSGYQSYGGNPMNGNFYGGNGTGSILVSNGRNLLDSSRGEYLQSNDQIFKLVMQNDGNLVLKRFDHPIDATHTWHKGSKPYRAIIENDGYFRIRDKNGKATFTKGRPGQGPYRLVLQDDSRVILYDANGQSTVIL</sequence>
<gene>
    <name evidence="2" type="ORF">PPL_06482</name>
</gene>
<dbReference type="EMBL" id="ADBJ01000029">
    <property type="protein sequence ID" value="EFA80545.1"/>
    <property type="molecule type" value="Genomic_DNA"/>
</dbReference>
<reference evidence="2 3" key="1">
    <citation type="journal article" date="2011" name="Genome Res.">
        <title>Phylogeny-wide analysis of social amoeba genomes highlights ancient origins for complex intercellular communication.</title>
        <authorList>
            <person name="Heidel A.J."/>
            <person name="Lawal H.M."/>
            <person name="Felder M."/>
            <person name="Schilde C."/>
            <person name="Helps N.R."/>
            <person name="Tunggal B."/>
            <person name="Rivero F."/>
            <person name="John U."/>
            <person name="Schleicher M."/>
            <person name="Eichinger L."/>
            <person name="Platzer M."/>
            <person name="Noegel A.A."/>
            <person name="Schaap P."/>
            <person name="Gloeckner G."/>
        </authorList>
    </citation>
    <scope>NUCLEOTIDE SEQUENCE [LARGE SCALE GENOMIC DNA]</scope>
    <source>
        <strain evidence="3">ATCC 26659 / Pp 5 / PN500</strain>
    </source>
</reference>
<evidence type="ECO:0000256" key="1">
    <source>
        <dbReference type="SAM" id="MobiDB-lite"/>
    </source>
</evidence>
<dbReference type="SUPFAM" id="SSF51110">
    <property type="entry name" value="alpha-D-mannose-specific plant lectins"/>
    <property type="match status" value="1"/>
</dbReference>